<feature type="compositionally biased region" description="Low complexity" evidence="1">
    <location>
        <begin position="165"/>
        <end position="184"/>
    </location>
</feature>
<dbReference type="EMBL" id="JAAAHW010007426">
    <property type="protein sequence ID" value="KAF9948395.1"/>
    <property type="molecule type" value="Genomic_DNA"/>
</dbReference>
<name>A0A9P6LWV9_9FUNG</name>
<accession>A0A9P6LWV9</accession>
<protein>
    <submittedName>
        <fullName evidence="2">Uncharacterized protein</fullName>
    </submittedName>
</protein>
<gene>
    <name evidence="2" type="ORF">BGZ65_008085</name>
</gene>
<reference evidence="2" key="1">
    <citation type="journal article" date="2020" name="Fungal Divers.">
        <title>Resolving the Mortierellaceae phylogeny through synthesis of multi-gene phylogenetics and phylogenomics.</title>
        <authorList>
            <person name="Vandepol N."/>
            <person name="Liber J."/>
            <person name="Desiro A."/>
            <person name="Na H."/>
            <person name="Kennedy M."/>
            <person name="Barry K."/>
            <person name="Grigoriev I.V."/>
            <person name="Miller A.N."/>
            <person name="O'Donnell K."/>
            <person name="Stajich J.E."/>
            <person name="Bonito G."/>
        </authorList>
    </citation>
    <scope>NUCLEOTIDE SEQUENCE</scope>
    <source>
        <strain evidence="2">MES-2147</strain>
    </source>
</reference>
<keyword evidence="3" id="KW-1185">Reference proteome</keyword>
<evidence type="ECO:0000313" key="2">
    <source>
        <dbReference type="EMBL" id="KAF9948395.1"/>
    </source>
</evidence>
<feature type="compositionally biased region" description="Polar residues" evidence="1">
    <location>
        <begin position="80"/>
        <end position="138"/>
    </location>
</feature>
<evidence type="ECO:0000313" key="3">
    <source>
        <dbReference type="Proteomes" id="UP000749646"/>
    </source>
</evidence>
<feature type="non-terminal residue" evidence="2">
    <location>
        <position position="645"/>
    </location>
</feature>
<dbReference type="AlphaFoldDB" id="A0A9P6LWV9"/>
<organism evidence="2 3">
    <name type="scientific">Modicella reniformis</name>
    <dbReference type="NCBI Taxonomy" id="1440133"/>
    <lineage>
        <taxon>Eukaryota</taxon>
        <taxon>Fungi</taxon>
        <taxon>Fungi incertae sedis</taxon>
        <taxon>Mucoromycota</taxon>
        <taxon>Mortierellomycotina</taxon>
        <taxon>Mortierellomycetes</taxon>
        <taxon>Mortierellales</taxon>
        <taxon>Mortierellaceae</taxon>
        <taxon>Modicella</taxon>
    </lineage>
</organism>
<feature type="compositionally biased region" description="Low complexity" evidence="1">
    <location>
        <begin position="401"/>
        <end position="415"/>
    </location>
</feature>
<feature type="region of interest" description="Disordered" evidence="1">
    <location>
        <begin position="204"/>
        <end position="247"/>
    </location>
</feature>
<dbReference type="Proteomes" id="UP000749646">
    <property type="component" value="Unassembled WGS sequence"/>
</dbReference>
<feature type="region of interest" description="Disordered" evidence="1">
    <location>
        <begin position="157"/>
        <end position="184"/>
    </location>
</feature>
<feature type="compositionally biased region" description="Polar residues" evidence="1">
    <location>
        <begin position="1"/>
        <end position="36"/>
    </location>
</feature>
<feature type="region of interest" description="Disordered" evidence="1">
    <location>
        <begin position="1"/>
        <end position="145"/>
    </location>
</feature>
<feature type="region of interest" description="Disordered" evidence="1">
    <location>
        <begin position="284"/>
        <end position="430"/>
    </location>
</feature>
<feature type="region of interest" description="Disordered" evidence="1">
    <location>
        <begin position="498"/>
        <end position="521"/>
    </location>
</feature>
<feature type="compositionally biased region" description="Polar residues" evidence="1">
    <location>
        <begin position="505"/>
        <end position="516"/>
    </location>
</feature>
<feature type="compositionally biased region" description="Low complexity" evidence="1">
    <location>
        <begin position="40"/>
        <end position="53"/>
    </location>
</feature>
<comment type="caution">
    <text evidence="2">The sequence shown here is derived from an EMBL/GenBank/DDBJ whole genome shotgun (WGS) entry which is preliminary data.</text>
</comment>
<feature type="compositionally biased region" description="Low complexity" evidence="1">
    <location>
        <begin position="375"/>
        <end position="392"/>
    </location>
</feature>
<feature type="compositionally biased region" description="Basic and acidic residues" evidence="1">
    <location>
        <begin position="60"/>
        <end position="70"/>
    </location>
</feature>
<proteinExistence type="predicted"/>
<sequence>MAVPQQSSYKPKTIYQSTPLSPNKDTKKPTTSTTGFAASPGGYQSPYSQQQQQRPLMHNNESHDADDRPTELIPIEDDLSGNTTPQATTPSMPFNSKGSIYVTHLQSAPGNSSAHNSGAVSPAMSTTPISYLSPSPRTSDLDPRRTDLLTQDIVKLLESPQRNDPYSTSLQPSSTTTPGSSFVPSTLYVPIKKETTKVSVTMQSSYMSGPTGASYDSSVKVEISDLKPPSSNSQGNSDLNSNSSVKVALSDLHRPTLLRQQTDSALDSPISLDGLLESVEAMGRPLSGSSLTGGYQGPITQQQQHQPSTSVDYTKPLLPAISENETDQKRYSLIDGQSGSSSVARLAPKRPNSGSSSTYPPPPPPPSSGGSHGQADASFSASATLTSSNSFAPTSPNNCFAPPSSTPQAPSTNQPLPLPPPPPQIQRQEDKTPKISFQAPPATHHPPPHQLNHIGGDAMMLFNRPEFAHNPITSMAAFADRPVQKAPSMVRRAKTLKRAAGMTGATPQPEATSQAGPPQPPVKVTQDELYTYLLKLILLAQSDEVQTPTPPAALLVTNKDTHKDLVKALRAKVKDILSGKDQNPVYQDQVVKKALSNMEPKQFKHSTNAEELMLSFSIEMSRIQQTLNIPTNNRDAQISIMVNLL</sequence>
<evidence type="ECO:0000256" key="1">
    <source>
        <dbReference type="SAM" id="MobiDB-lite"/>
    </source>
</evidence>
<feature type="compositionally biased region" description="Polar residues" evidence="1">
    <location>
        <begin position="229"/>
        <end position="245"/>
    </location>
</feature>